<evidence type="ECO:0000313" key="2">
    <source>
        <dbReference type="Proteomes" id="UP001321479"/>
    </source>
</evidence>
<evidence type="ECO:0000313" key="1">
    <source>
        <dbReference type="EMBL" id="BCS82757.1"/>
    </source>
</evidence>
<dbReference type="SUPFAM" id="SSF81901">
    <property type="entry name" value="HCP-like"/>
    <property type="match status" value="1"/>
</dbReference>
<dbReference type="GeneID" id="80557962"/>
<protein>
    <submittedName>
        <fullName evidence="1">Sel1-like repeat-containing protein</fullName>
    </submittedName>
</protein>
<reference evidence="1 2" key="1">
    <citation type="submission" date="2021-02" db="EMBL/GenBank/DDBJ databases">
        <title>Cotonvirus japonicus, which uses Golgi apparatus of host cells for its virion factory, phylogenetically links tailed tupanvirus and icosahedral mimivirus.</title>
        <authorList>
            <person name="Takahashi H."/>
            <person name="Fukaya S."/>
            <person name="Song C."/>
            <person name="Murata K."/>
            <person name="Takemura M."/>
        </authorList>
    </citation>
    <scope>NUCLEOTIDE SEQUENCE [LARGE SCALE GENOMIC DNA]</scope>
</reference>
<dbReference type="SMART" id="SM00671">
    <property type="entry name" value="SEL1"/>
    <property type="match status" value="5"/>
</dbReference>
<dbReference type="Proteomes" id="UP001321479">
    <property type="component" value="Segment"/>
</dbReference>
<keyword evidence="2" id="KW-1185">Reference proteome</keyword>
<sequence length="531" mass="63236">MEPNNKTIKNLAKLANNNDNEAQDKIVDIYMIHGNNYLINSLIEPLKWNNIHEKCCENQKYIFLILGILFYKKEYALIIKNLLNVIKNSAESGDALGQFNLAMSYAFAKKFYDPRNLSINYRSEILYWLEKAAKQNLIYAQCALADVYYYSKSLTKNYELGYHYLLLAINSGNAIAENILGSVYLYGKGVPLDEKEALKWYTKSAEKNYMPSQEFLGNYYTHTSSNNLLKFKWHKRAAKQGNVTSQNEIAFMYNDTKNEFYDELKALKWFQRAAYQGDKQSLTMLELKLSSSGDTAQELYWYFHSENKRKIMEFLNIRLNNIVDPSDAYYPYHNNEQQMFYKWYCKHFDNFSNKILPKCQLLIIQNKYNSNTELPETIYKYFELLEIHIMQIIKWDKILSEKKSYFMVTCLEFKSTNIRRGIQKYQDEKGLIPWINEFRIRNQSVMVFEKDNVELFQQIVDYEKCITRQHTEFLNCIKISNYVIDETLSKTITKMYFKVFKMFNLFLNKLMSLENDYNLKFKESHKFLFCN</sequence>
<accession>A0ABM7NRN9</accession>
<dbReference type="InterPro" id="IPR006597">
    <property type="entry name" value="Sel1-like"/>
</dbReference>
<dbReference type="InterPro" id="IPR050767">
    <property type="entry name" value="Sel1_AlgK"/>
</dbReference>
<dbReference type="PANTHER" id="PTHR11102:SF160">
    <property type="entry name" value="ERAD-ASSOCIATED E3 UBIQUITIN-PROTEIN LIGASE COMPONENT HRD3"/>
    <property type="match status" value="1"/>
</dbReference>
<dbReference type="InterPro" id="IPR011990">
    <property type="entry name" value="TPR-like_helical_dom_sf"/>
</dbReference>
<dbReference type="PANTHER" id="PTHR11102">
    <property type="entry name" value="SEL-1-LIKE PROTEIN"/>
    <property type="match status" value="1"/>
</dbReference>
<dbReference type="EMBL" id="AP024483">
    <property type="protein sequence ID" value="BCS82757.1"/>
    <property type="molecule type" value="Genomic_DNA"/>
</dbReference>
<organism evidence="1 2">
    <name type="scientific">Cotonvirus japonicus</name>
    <dbReference type="NCBI Taxonomy" id="2811091"/>
    <lineage>
        <taxon>Viruses</taxon>
        <taxon>Varidnaviria</taxon>
        <taxon>Bamfordvirae</taxon>
        <taxon>Nucleocytoviricota</taxon>
        <taxon>Megaviricetes</taxon>
        <taxon>Imitervirales</taxon>
        <taxon>Mimiviridae</taxon>
        <taxon>Megamimivirinae</taxon>
        <taxon>Cotonvirus</taxon>
        <taxon>Cotonvirus japonicum</taxon>
    </lineage>
</organism>
<dbReference type="RefSeq" id="YP_010841365.1">
    <property type="nucleotide sequence ID" value="NC_079139.1"/>
</dbReference>
<dbReference type="Gene3D" id="1.25.40.10">
    <property type="entry name" value="Tetratricopeptide repeat domain"/>
    <property type="match status" value="2"/>
</dbReference>
<dbReference type="Pfam" id="PF08238">
    <property type="entry name" value="Sel1"/>
    <property type="match status" value="5"/>
</dbReference>
<proteinExistence type="predicted"/>
<name>A0ABM7NRN9_9VIRU</name>